<evidence type="ECO:0000313" key="2">
    <source>
        <dbReference type="EMBL" id="EPR70444.1"/>
    </source>
</evidence>
<accession>S7WUL0</accession>
<dbReference type="Proteomes" id="UP000014962">
    <property type="component" value="Unassembled WGS sequence"/>
</dbReference>
<keyword evidence="1" id="KW-0812">Transmembrane</keyword>
<dbReference type="EMBL" id="ATMR01000190">
    <property type="protein sequence ID" value="EPR70444.1"/>
    <property type="molecule type" value="Genomic_DNA"/>
</dbReference>
<keyword evidence="2" id="KW-0675">Receptor</keyword>
<dbReference type="eggNOG" id="COG1629">
    <property type="taxonomic scope" value="Bacteria"/>
</dbReference>
<reference evidence="2 3" key="1">
    <citation type="journal article" date="2013" name="Genome Announc.">
        <title>Draft Genome Sequence of Winogradskyella psychrotolerans RS-3T, Isolated from the Marine Transect of Kongsfjorden, Ny-Alesund, Svalbard, Arctic Ocean.</title>
        <authorList>
            <person name="Kumar Pinnaka A."/>
            <person name="Ara S."/>
            <person name="Singh A."/>
            <person name="Shivaji S."/>
        </authorList>
    </citation>
    <scope>NUCLEOTIDE SEQUENCE [LARGE SCALE GENOMIC DNA]</scope>
    <source>
        <strain evidence="2 3">RS-3</strain>
    </source>
</reference>
<keyword evidence="1" id="KW-0472">Membrane</keyword>
<gene>
    <name evidence="2" type="ORF">ADIWIN_3565</name>
</gene>
<keyword evidence="3" id="KW-1185">Reference proteome</keyword>
<evidence type="ECO:0000256" key="1">
    <source>
        <dbReference type="SAM" id="Phobius"/>
    </source>
</evidence>
<organism evidence="2 3">
    <name type="scientific">Winogradskyella psychrotolerans RS-3</name>
    <dbReference type="NCBI Taxonomy" id="641526"/>
    <lineage>
        <taxon>Bacteria</taxon>
        <taxon>Pseudomonadati</taxon>
        <taxon>Bacteroidota</taxon>
        <taxon>Flavobacteriia</taxon>
        <taxon>Flavobacteriales</taxon>
        <taxon>Flavobacteriaceae</taxon>
        <taxon>Winogradskyella</taxon>
    </lineage>
</organism>
<sequence>MTDLITIGLNIAGSTSTQIDANSEGKDRNINTSLRHGALVDASDFYFWMMVLHLGMIIHLSMG</sequence>
<name>S7WUL0_9FLAO</name>
<dbReference type="AlphaFoldDB" id="S7WUL0"/>
<evidence type="ECO:0000313" key="3">
    <source>
        <dbReference type="Proteomes" id="UP000014962"/>
    </source>
</evidence>
<feature type="transmembrane region" description="Helical" evidence="1">
    <location>
        <begin position="45"/>
        <end position="62"/>
    </location>
</feature>
<comment type="caution">
    <text evidence="2">The sequence shown here is derived from an EMBL/GenBank/DDBJ whole genome shotgun (WGS) entry which is preliminary data.</text>
</comment>
<keyword evidence="1" id="KW-1133">Transmembrane helix</keyword>
<protein>
    <submittedName>
        <fullName evidence="2">TonB-dependent receptor</fullName>
    </submittedName>
</protein>
<proteinExistence type="predicted"/>